<dbReference type="AlphaFoldDB" id="A0A1G6T8H2"/>
<organism evidence="2 3">
    <name type="scientific">Algoriphagus faecimaris</name>
    <dbReference type="NCBI Taxonomy" id="686796"/>
    <lineage>
        <taxon>Bacteria</taxon>
        <taxon>Pseudomonadati</taxon>
        <taxon>Bacteroidota</taxon>
        <taxon>Cytophagia</taxon>
        <taxon>Cytophagales</taxon>
        <taxon>Cyclobacteriaceae</taxon>
        <taxon>Algoriphagus</taxon>
    </lineage>
</organism>
<evidence type="ECO:0000256" key="1">
    <source>
        <dbReference type="SAM" id="SignalP"/>
    </source>
</evidence>
<feature type="chain" id="PRO_5011780934" description="YD repeat-containing protein" evidence="1">
    <location>
        <begin position="22"/>
        <end position="256"/>
    </location>
</feature>
<dbReference type="RefSeq" id="WP_087939678.1">
    <property type="nucleotide sequence ID" value="NZ_FNAC01000021.1"/>
</dbReference>
<evidence type="ECO:0008006" key="4">
    <source>
        <dbReference type="Google" id="ProtNLM"/>
    </source>
</evidence>
<accession>A0A1G6T8H2</accession>
<name>A0A1G6T8H2_9BACT</name>
<keyword evidence="3" id="KW-1185">Reference proteome</keyword>
<keyword evidence="1" id="KW-0732">Signal</keyword>
<dbReference type="OrthoDB" id="823813at2"/>
<feature type="signal peptide" evidence="1">
    <location>
        <begin position="1"/>
        <end position="21"/>
    </location>
</feature>
<dbReference type="Proteomes" id="UP000199060">
    <property type="component" value="Unassembled WGS sequence"/>
</dbReference>
<sequence length="256" mass="30468">MKTQQLYLLFLLVLCSCSITGEEEPEEFVEILPEISVSQLQKLAVNFDSKATRITKYQGSSLISIHDKYYDASGKDLFDIYLNNPSSDTSSLVLYTYENNRLLKKEVFPFDGEKYIFGDVFTFHYDSSDKLIQQKRGNTIYFNYEYNEQDQMEKIIFGPQISFQEGYQFFYDDQNRIQRQVWMVFTQPESPIRDWHYVYDEAEKLIYKSIPTAPDGELTPMFEYSYDAQGRLIKELERYPEFGFQEHFSTIYQYQE</sequence>
<dbReference type="PROSITE" id="PS51257">
    <property type="entry name" value="PROKAR_LIPOPROTEIN"/>
    <property type="match status" value="1"/>
</dbReference>
<evidence type="ECO:0000313" key="3">
    <source>
        <dbReference type="Proteomes" id="UP000199060"/>
    </source>
</evidence>
<dbReference type="EMBL" id="FNAC01000021">
    <property type="protein sequence ID" value="SDD25358.1"/>
    <property type="molecule type" value="Genomic_DNA"/>
</dbReference>
<dbReference type="Gene3D" id="2.180.10.10">
    <property type="entry name" value="RHS repeat-associated core"/>
    <property type="match status" value="1"/>
</dbReference>
<evidence type="ECO:0000313" key="2">
    <source>
        <dbReference type="EMBL" id="SDD25358.1"/>
    </source>
</evidence>
<dbReference type="STRING" id="686796.SAMN04488104_102127"/>
<proteinExistence type="predicted"/>
<reference evidence="3" key="1">
    <citation type="submission" date="2016-10" db="EMBL/GenBank/DDBJ databases">
        <authorList>
            <person name="Varghese N."/>
            <person name="Submissions S."/>
        </authorList>
    </citation>
    <scope>NUCLEOTIDE SEQUENCE [LARGE SCALE GENOMIC DNA]</scope>
    <source>
        <strain evidence="3">DSM 23095</strain>
    </source>
</reference>
<protein>
    <recommendedName>
        <fullName evidence="4">YD repeat-containing protein</fullName>
    </recommendedName>
</protein>
<gene>
    <name evidence="2" type="ORF">SAMN04488104_102127</name>
</gene>